<dbReference type="Gene3D" id="1.10.150.20">
    <property type="entry name" value="5' to 3' exonuclease, C-terminal subdomain"/>
    <property type="match status" value="1"/>
</dbReference>
<reference evidence="2 3" key="1">
    <citation type="journal article" date="2014" name="PLoS Genet.">
        <title>Phylogenetically driven sequencing of extremely halophilic archaea reveals strategies for static and dynamic osmo-response.</title>
        <authorList>
            <person name="Becker E.A."/>
            <person name="Seitzer P.M."/>
            <person name="Tritt A."/>
            <person name="Larsen D."/>
            <person name="Krusor M."/>
            <person name="Yao A.I."/>
            <person name="Wu D."/>
            <person name="Madern D."/>
            <person name="Eisen J.A."/>
            <person name="Darling A.E."/>
            <person name="Facciotti M.T."/>
        </authorList>
    </citation>
    <scope>NUCLEOTIDE SEQUENCE [LARGE SCALE GENOMIC DNA]</scope>
    <source>
        <strain evidence="2 3">DSM 5350</strain>
    </source>
</reference>
<dbReference type="RefSeq" id="WP_006077800.1">
    <property type="nucleotide sequence ID" value="NZ_AOMD01000021.1"/>
</dbReference>
<gene>
    <name evidence="2" type="ORF">C449_09744</name>
</gene>
<keyword evidence="3" id="KW-1185">Reference proteome</keyword>
<dbReference type="SUPFAM" id="SSF47794">
    <property type="entry name" value="Rad51 N-terminal domain-like"/>
    <property type="match status" value="1"/>
</dbReference>
<evidence type="ECO:0000256" key="1">
    <source>
        <dbReference type="SAM" id="MobiDB-lite"/>
    </source>
</evidence>
<dbReference type="InterPro" id="IPR010995">
    <property type="entry name" value="DNA_repair_Rad51/TF_NusA_a-hlx"/>
</dbReference>
<accession>M0MKG3</accession>
<dbReference type="STRING" id="1227455.C449_09744"/>
<dbReference type="Pfam" id="PF14520">
    <property type="entry name" value="HHH_5"/>
    <property type="match status" value="1"/>
</dbReference>
<dbReference type="EMBL" id="AOMD01000021">
    <property type="protein sequence ID" value="EMA44930.1"/>
    <property type="molecule type" value="Genomic_DNA"/>
</dbReference>
<evidence type="ECO:0008006" key="4">
    <source>
        <dbReference type="Google" id="ProtNLM"/>
    </source>
</evidence>
<organism evidence="2 3">
    <name type="scientific">Halococcus saccharolyticus DSM 5350</name>
    <dbReference type="NCBI Taxonomy" id="1227455"/>
    <lineage>
        <taxon>Archaea</taxon>
        <taxon>Methanobacteriati</taxon>
        <taxon>Methanobacteriota</taxon>
        <taxon>Stenosarchaea group</taxon>
        <taxon>Halobacteria</taxon>
        <taxon>Halobacteriales</taxon>
        <taxon>Halococcaceae</taxon>
        <taxon>Halococcus</taxon>
    </lineage>
</organism>
<feature type="compositionally biased region" description="Acidic residues" evidence="1">
    <location>
        <begin position="164"/>
        <end position="178"/>
    </location>
</feature>
<name>M0MKG3_9EURY</name>
<protein>
    <recommendedName>
        <fullName evidence="4">Aromatic amino acid cluster protein</fullName>
    </recommendedName>
</protein>
<comment type="caution">
    <text evidence="2">The sequence shown here is derived from an EMBL/GenBank/DDBJ whole genome shotgun (WGS) entry which is preliminary data.</text>
</comment>
<dbReference type="Proteomes" id="UP000011669">
    <property type="component" value="Unassembled WGS sequence"/>
</dbReference>
<dbReference type="InParanoid" id="M0MKG3"/>
<feature type="region of interest" description="Disordered" evidence="1">
    <location>
        <begin position="215"/>
        <end position="240"/>
    </location>
</feature>
<proteinExistence type="predicted"/>
<dbReference type="PATRIC" id="fig|1227455.4.peg.1996"/>
<sequence>MTLLDTIKSMLGIDDRDSGDDRSSDDRGGVTVEREPDDRSSGTAPETGSEDAVKGTETSETDRDTDEPAAAGTDAAGSTESMVDEDAEGGAEPGEVTGPTTGDAEPSEPAVETTSTEDADEDETVSDTGDAVDDADESVAAGSDATGSTGSITEETNESISAAEDAEAAGPTDEEPGDTAEHDVDVLKGIGPSYAEQLESAGVETVADLADADSADLAEETDISTSRIDRWTERAKARRQ</sequence>
<feature type="compositionally biased region" description="Basic and acidic residues" evidence="1">
    <location>
        <begin position="227"/>
        <end position="240"/>
    </location>
</feature>
<feature type="compositionally biased region" description="Acidic residues" evidence="1">
    <location>
        <begin position="115"/>
        <end position="137"/>
    </location>
</feature>
<dbReference type="GO" id="GO:0000166">
    <property type="term" value="F:nucleotide binding"/>
    <property type="evidence" value="ECO:0007669"/>
    <property type="project" value="InterPro"/>
</dbReference>
<evidence type="ECO:0000313" key="3">
    <source>
        <dbReference type="Proteomes" id="UP000011669"/>
    </source>
</evidence>
<feature type="compositionally biased region" description="Basic and acidic residues" evidence="1">
    <location>
        <begin position="13"/>
        <end position="40"/>
    </location>
</feature>
<feature type="region of interest" description="Disordered" evidence="1">
    <location>
        <begin position="1"/>
        <end position="183"/>
    </location>
</feature>
<evidence type="ECO:0000313" key="2">
    <source>
        <dbReference type="EMBL" id="EMA44930.1"/>
    </source>
</evidence>
<dbReference type="AlphaFoldDB" id="M0MKG3"/>